<dbReference type="GO" id="GO:0005524">
    <property type="term" value="F:ATP binding"/>
    <property type="evidence" value="ECO:0007669"/>
    <property type="project" value="UniProtKB-KW"/>
</dbReference>
<dbReference type="InterPro" id="IPR007371">
    <property type="entry name" value="TPK_catalytic"/>
</dbReference>
<evidence type="ECO:0000259" key="6">
    <source>
        <dbReference type="SMART" id="SM00983"/>
    </source>
</evidence>
<dbReference type="PANTHER" id="PTHR41299">
    <property type="entry name" value="THIAMINE PYROPHOSPHOKINASE"/>
    <property type="match status" value="1"/>
</dbReference>
<reference evidence="7 8" key="1">
    <citation type="submission" date="2015-09" db="EMBL/GenBank/DDBJ databases">
        <title>Draft genome sequence of a Caloramator mitchellensis, a moderate thermophile from the Great Artesian Basin of Australia.</title>
        <authorList>
            <person name="Patel B.K."/>
        </authorList>
    </citation>
    <scope>NUCLEOTIDE SEQUENCE [LARGE SCALE GENOMIC DNA]</scope>
    <source>
        <strain evidence="7 8">VF08</strain>
    </source>
</reference>
<proteinExistence type="predicted"/>
<accession>A0A0R3K1T7</accession>
<name>A0A0R3K1T7_CALMK</name>
<dbReference type="GO" id="GO:0006772">
    <property type="term" value="P:thiamine metabolic process"/>
    <property type="evidence" value="ECO:0007669"/>
    <property type="project" value="UniProtKB-UniRule"/>
</dbReference>
<dbReference type="GO" id="GO:0030975">
    <property type="term" value="F:thiamine binding"/>
    <property type="evidence" value="ECO:0007669"/>
    <property type="project" value="InterPro"/>
</dbReference>
<keyword evidence="8" id="KW-1185">Reference proteome</keyword>
<dbReference type="GO" id="GO:0016301">
    <property type="term" value="F:kinase activity"/>
    <property type="evidence" value="ECO:0007669"/>
    <property type="project" value="UniProtKB-KW"/>
</dbReference>
<dbReference type="SMART" id="SM00983">
    <property type="entry name" value="TPK_B1_binding"/>
    <property type="match status" value="1"/>
</dbReference>
<comment type="caution">
    <text evidence="7">The sequence shown here is derived from an EMBL/GenBank/DDBJ whole genome shotgun (WGS) entry which is preliminary data.</text>
</comment>
<dbReference type="GO" id="GO:0009229">
    <property type="term" value="P:thiamine diphosphate biosynthetic process"/>
    <property type="evidence" value="ECO:0007669"/>
    <property type="project" value="InterPro"/>
</dbReference>
<dbReference type="Gene3D" id="3.40.50.10240">
    <property type="entry name" value="Thiamin pyrophosphokinase, catalytic domain"/>
    <property type="match status" value="1"/>
</dbReference>
<dbReference type="Pfam" id="PF04263">
    <property type="entry name" value="TPK_catalytic"/>
    <property type="match status" value="1"/>
</dbReference>
<dbReference type="NCBIfam" id="TIGR01378">
    <property type="entry name" value="thi_PPkinase"/>
    <property type="match status" value="1"/>
</dbReference>
<dbReference type="AlphaFoldDB" id="A0A0R3K1T7"/>
<dbReference type="SUPFAM" id="SSF63999">
    <property type="entry name" value="Thiamin pyrophosphokinase, catalytic domain"/>
    <property type="match status" value="1"/>
</dbReference>
<evidence type="ECO:0000256" key="4">
    <source>
        <dbReference type="ARBA" id="ARBA00022840"/>
    </source>
</evidence>
<organism evidence="7 8">
    <name type="scientific">Caloramator mitchellensis</name>
    <dbReference type="NCBI Taxonomy" id="908809"/>
    <lineage>
        <taxon>Bacteria</taxon>
        <taxon>Bacillati</taxon>
        <taxon>Bacillota</taxon>
        <taxon>Clostridia</taxon>
        <taxon>Eubacteriales</taxon>
        <taxon>Clostridiaceae</taxon>
        <taxon>Caloramator</taxon>
    </lineage>
</organism>
<evidence type="ECO:0000256" key="2">
    <source>
        <dbReference type="ARBA" id="ARBA00022741"/>
    </source>
</evidence>
<dbReference type="SUPFAM" id="SSF63862">
    <property type="entry name" value="Thiamin pyrophosphokinase, substrate-binding domain"/>
    <property type="match status" value="1"/>
</dbReference>
<evidence type="ECO:0000313" key="8">
    <source>
        <dbReference type="Proteomes" id="UP000052015"/>
    </source>
</evidence>
<dbReference type="PATRIC" id="fig|908809.3.peg.1132"/>
<dbReference type="InterPro" id="IPR053149">
    <property type="entry name" value="TPK"/>
</dbReference>
<keyword evidence="4" id="KW-0067">ATP-binding</keyword>
<dbReference type="Proteomes" id="UP000052015">
    <property type="component" value="Unassembled WGS sequence"/>
</dbReference>
<dbReference type="OrthoDB" id="9804377at2"/>
<evidence type="ECO:0000256" key="1">
    <source>
        <dbReference type="ARBA" id="ARBA00022679"/>
    </source>
</evidence>
<dbReference type="InterPro" id="IPR036759">
    <property type="entry name" value="TPK_catalytic_sf"/>
</dbReference>
<dbReference type="CDD" id="cd07995">
    <property type="entry name" value="TPK"/>
    <property type="match status" value="1"/>
</dbReference>
<sequence>MKKAVVFNYGKLDNLQLIKNELKNTDYIFCADGGANYVYEIGLVPDFLIGDFDSINMDVLSEFQNKGINIIQYPQEKDFTDTELCINKAIEMGCSVICIIGGVGGRIDHTLANLNILHYINTKGAKGYFVTDEFNIYLVSNEIELIGSKGDLISIIPIFNDAKGLSTKGLKYGLENSTIEFGKPLGISNIMVENRCEIKIKKGEVLVFKQNKIVSNER</sequence>
<dbReference type="EC" id="2.7.6.2" evidence="5"/>
<dbReference type="RefSeq" id="WP_057977984.1">
    <property type="nucleotide sequence ID" value="NZ_LKHP01000005.1"/>
</dbReference>
<keyword evidence="1 7" id="KW-0808">Transferase</keyword>
<dbReference type="PANTHER" id="PTHR41299:SF1">
    <property type="entry name" value="THIAMINE PYROPHOSPHOKINASE"/>
    <property type="match status" value="1"/>
</dbReference>
<dbReference type="InterPro" id="IPR006282">
    <property type="entry name" value="Thi_PPkinase"/>
</dbReference>
<dbReference type="Pfam" id="PF04265">
    <property type="entry name" value="TPK_B1_binding"/>
    <property type="match status" value="1"/>
</dbReference>
<dbReference type="InterPro" id="IPR007373">
    <property type="entry name" value="Thiamin_PyroPKinase_B1-bd"/>
</dbReference>
<evidence type="ECO:0000256" key="3">
    <source>
        <dbReference type="ARBA" id="ARBA00022777"/>
    </source>
</evidence>
<protein>
    <recommendedName>
        <fullName evidence="5">Thiamine diphosphokinase</fullName>
        <ecNumber evidence="5">2.7.6.2</ecNumber>
    </recommendedName>
</protein>
<dbReference type="GO" id="GO:0004788">
    <property type="term" value="F:thiamine diphosphokinase activity"/>
    <property type="evidence" value="ECO:0007669"/>
    <property type="project" value="UniProtKB-UniRule"/>
</dbReference>
<dbReference type="STRING" id="908809.ABG79_01123"/>
<feature type="domain" description="Thiamin pyrophosphokinase thiamin-binding" evidence="6">
    <location>
        <begin position="147"/>
        <end position="206"/>
    </location>
</feature>
<dbReference type="InterPro" id="IPR036371">
    <property type="entry name" value="TPK_B1-bd_sf"/>
</dbReference>
<evidence type="ECO:0000313" key="7">
    <source>
        <dbReference type="EMBL" id="KRQ86933.1"/>
    </source>
</evidence>
<dbReference type="EMBL" id="LKHP01000005">
    <property type="protein sequence ID" value="KRQ86933.1"/>
    <property type="molecule type" value="Genomic_DNA"/>
</dbReference>
<gene>
    <name evidence="7" type="primary">thiN</name>
    <name evidence="7" type="ORF">ABG79_01123</name>
</gene>
<evidence type="ECO:0000256" key="5">
    <source>
        <dbReference type="NCBIfam" id="TIGR01378"/>
    </source>
</evidence>
<keyword evidence="3 7" id="KW-0418">Kinase</keyword>
<keyword evidence="2" id="KW-0547">Nucleotide-binding</keyword>